<dbReference type="Proteomes" id="UP000004470">
    <property type="component" value="Unassembled WGS sequence"/>
</dbReference>
<accession>E0NGB0</accession>
<dbReference type="HOGENOM" id="CLU_3293851_0_0_9"/>
<reference evidence="1" key="1">
    <citation type="submission" date="2010-07" db="EMBL/GenBank/DDBJ databases">
        <authorList>
            <person name="Muzny D."/>
            <person name="Qin X."/>
            <person name="Deng J."/>
            <person name="Jiang H."/>
            <person name="Liu Y."/>
            <person name="Qu J."/>
            <person name="Song X.-Z."/>
            <person name="Zhang L."/>
            <person name="Thornton R."/>
            <person name="Coyle M."/>
            <person name="Francisco L."/>
            <person name="Jackson L."/>
            <person name="Javaid M."/>
            <person name="Korchina V."/>
            <person name="Kovar C."/>
            <person name="Mata R."/>
            <person name="Mathew T."/>
            <person name="Ngo R."/>
            <person name="Nguyen L."/>
            <person name="Nguyen N."/>
            <person name="Okwuonu G."/>
            <person name="Ongeri F."/>
            <person name="Pham C."/>
            <person name="Simmons D."/>
            <person name="Wilczek-Boney K."/>
            <person name="Hale W."/>
            <person name="Jakkamsetti A."/>
            <person name="Pham P."/>
            <person name="Ruth R."/>
            <person name="San Lucas F."/>
            <person name="Warren J."/>
            <person name="Zhang J."/>
            <person name="Zhao Z."/>
            <person name="Zhou C."/>
            <person name="Zhu D."/>
            <person name="Lee S."/>
            <person name="Bess C."/>
            <person name="Blankenburg K."/>
            <person name="Forbes L."/>
            <person name="Fu Q."/>
            <person name="Gubbala S."/>
            <person name="Hirani K."/>
            <person name="Jayaseelan J.C."/>
            <person name="Lara F."/>
            <person name="Munidasa M."/>
            <person name="Palculict T."/>
            <person name="Patil S."/>
            <person name="Pu L.-L."/>
            <person name="Saada N."/>
            <person name="Tang L."/>
            <person name="Weissenberger G."/>
            <person name="Zhu Y."/>
            <person name="Hemphill L."/>
            <person name="Shang Y."/>
            <person name="Youmans B."/>
            <person name="Ayvaz T."/>
            <person name="Ross M."/>
            <person name="Santibanez J."/>
            <person name="Aqrawi P."/>
            <person name="Gross S."/>
            <person name="Joshi V."/>
            <person name="Fowler G."/>
            <person name="Nazareth L."/>
            <person name="Reid J."/>
            <person name="Worley K."/>
            <person name="Petrosino J."/>
            <person name="Highlander S."/>
            <person name="Gibbs R."/>
        </authorList>
    </citation>
    <scope>NUCLEOTIDE SEQUENCE [LARGE SCALE GENOMIC DNA]</scope>
    <source>
        <strain evidence="1">DSM 20284</strain>
    </source>
</reference>
<evidence type="ECO:0000313" key="2">
    <source>
        <dbReference type="Proteomes" id="UP000004470"/>
    </source>
</evidence>
<keyword evidence="2" id="KW-1185">Reference proteome</keyword>
<proteinExistence type="predicted"/>
<dbReference type="AlphaFoldDB" id="E0NGB0"/>
<protein>
    <submittedName>
        <fullName evidence="1">Uncharacterized protein</fullName>
    </submittedName>
</protein>
<evidence type="ECO:0000313" key="1">
    <source>
        <dbReference type="EMBL" id="EFL95596.1"/>
    </source>
</evidence>
<dbReference type="EMBL" id="AEEG01000004">
    <property type="protein sequence ID" value="EFL95596.1"/>
    <property type="molecule type" value="Genomic_DNA"/>
</dbReference>
<name>E0NGB0_PEDAC</name>
<comment type="caution">
    <text evidence="1">The sequence shown here is derived from an EMBL/GenBank/DDBJ whole genome shotgun (WGS) entry which is preliminary data.</text>
</comment>
<gene>
    <name evidence="1" type="ORF">HMPREF0623_1333</name>
</gene>
<organism evidence="1 2">
    <name type="scientific">Pediococcus acidilactici DSM 20284</name>
    <dbReference type="NCBI Taxonomy" id="862514"/>
    <lineage>
        <taxon>Bacteria</taxon>
        <taxon>Bacillati</taxon>
        <taxon>Bacillota</taxon>
        <taxon>Bacilli</taxon>
        <taxon>Lactobacillales</taxon>
        <taxon>Lactobacillaceae</taxon>
        <taxon>Pediococcus</taxon>
        <taxon>Pediococcus acidilactici group</taxon>
    </lineage>
</organism>
<sequence>MFYFLQYVTKWANCLKKFNGLVTISVYSMEGMLMGLKITD</sequence>